<name>A0ACC6RTI8_9BURK</name>
<evidence type="ECO:0000313" key="2">
    <source>
        <dbReference type="Proteomes" id="UP001392318"/>
    </source>
</evidence>
<protein>
    <submittedName>
        <fullName evidence="1">Uncharacterized protein</fullName>
    </submittedName>
</protein>
<keyword evidence="2" id="KW-1185">Reference proteome</keyword>
<accession>A0ACC6RTI8</accession>
<gene>
    <name evidence="1" type="ORF">VSR83_33220</name>
</gene>
<organism evidence="1 2">
    <name type="scientific">Paraburkholderia unamae</name>
    <dbReference type="NCBI Taxonomy" id="219649"/>
    <lineage>
        <taxon>Bacteria</taxon>
        <taxon>Pseudomonadati</taxon>
        <taxon>Pseudomonadota</taxon>
        <taxon>Betaproteobacteria</taxon>
        <taxon>Burkholderiales</taxon>
        <taxon>Burkholderiaceae</taxon>
        <taxon>Paraburkholderia</taxon>
    </lineage>
</organism>
<evidence type="ECO:0000313" key="1">
    <source>
        <dbReference type="EMBL" id="MEM5404827.1"/>
    </source>
</evidence>
<sequence>MGIVGEGKTLAISLAENIDREWLDPLDMLRAWQMAAEGSCSVDYIAALFSSSPLTVKRHMKLATVSSQNGSRCCARMPSCSTSLPPSRSRI</sequence>
<dbReference type="Proteomes" id="UP001392318">
    <property type="component" value="Unassembled WGS sequence"/>
</dbReference>
<comment type="caution">
    <text evidence="1">The sequence shown here is derived from an EMBL/GenBank/DDBJ whole genome shotgun (WGS) entry which is preliminary data.</text>
</comment>
<dbReference type="EMBL" id="JAYMRU010000034">
    <property type="protein sequence ID" value="MEM5404827.1"/>
    <property type="molecule type" value="Genomic_DNA"/>
</dbReference>
<proteinExistence type="predicted"/>
<reference evidence="1" key="1">
    <citation type="submission" date="2024-01" db="EMBL/GenBank/DDBJ databases">
        <title>The diversity of rhizobia nodulating Mimosa spp. in eleven states of Brazil covering several biomes is determined by host plant, location, and edaphic factors.</title>
        <authorList>
            <person name="Rouws L."/>
            <person name="Barauna A."/>
            <person name="Beukes C."/>
            <person name="De Faria S.M."/>
            <person name="Gross E."/>
            <person name="Dos Reis Junior F.B."/>
            <person name="Simon M."/>
            <person name="Maluk M."/>
            <person name="Odee D.W."/>
            <person name="Kenicer G."/>
            <person name="Young J.P.W."/>
            <person name="Reis V.M."/>
            <person name="Zilli J."/>
            <person name="James E.K."/>
        </authorList>
    </citation>
    <scope>NUCLEOTIDE SEQUENCE</scope>
    <source>
        <strain evidence="1">JPY452</strain>
    </source>
</reference>